<feature type="transmembrane region" description="Helical" evidence="1">
    <location>
        <begin position="323"/>
        <end position="342"/>
    </location>
</feature>
<keyword evidence="1" id="KW-0812">Transmembrane</keyword>
<evidence type="ECO:0000313" key="2">
    <source>
        <dbReference type="EMBL" id="AZZ55891.1"/>
    </source>
</evidence>
<dbReference type="KEGG" id="ria:C7V51_08400"/>
<proteinExistence type="predicted"/>
<dbReference type="EMBL" id="CP028130">
    <property type="protein sequence ID" value="AZZ55891.1"/>
    <property type="molecule type" value="Genomic_DNA"/>
</dbReference>
<sequence>MRFSSVFSEAMRNVSTRTSKPLLALVFFVIIVGSLCVYDVTTVTAITARFREFLSAGATVSTVSSAKSVIGTACENLADVSGARAAGALSEGDGIVFEALPSSVVPTKAVTPRFVELFTHESDPSVAGMYFSQEVALALSIGVGERVETTSGPVFVAGIFSYPDDGRVPGLGWSVLDVVPADGMFDSCWLDVPFAQSLAPSFILTAVAPGNGEKPTVGQLNARLGANYDFGALVEARDSLLTIPSAALVGLALGCVLVRVRRLELASALHCGVGRSALFVQLLLENVAWLSAASATAMAVTLLFVMPEAASDRTALMLGTVRILALAAASVLLGSSLGVALTRERHMFRYFKER</sequence>
<reference evidence="2 3" key="1">
    <citation type="submission" date="2018-03" db="EMBL/GenBank/DDBJ databases">
        <title>Bacteriophage NCPPB3778 and a type I-E CRISPR drive the evolution of the US Biological Select Agent, Rathayibacter toxicus.</title>
        <authorList>
            <person name="Davis E.W.II."/>
            <person name="Tabima J.F."/>
            <person name="Weisberg A.J."/>
            <person name="Dantas Lopes L."/>
            <person name="Wiseman M.S."/>
            <person name="Wiseman M.S."/>
            <person name="Pupko T."/>
            <person name="Belcher M.S."/>
            <person name="Sechler A.J."/>
            <person name="Tancos M.A."/>
            <person name="Schroeder B.K."/>
            <person name="Murray T.D."/>
            <person name="Luster D.G."/>
            <person name="Schneider W.L."/>
            <person name="Rogers E."/>
            <person name="Andreote F.D."/>
            <person name="Grunwald N.J."/>
            <person name="Putnam M.L."/>
            <person name="Chang J.H."/>
        </authorList>
    </citation>
    <scope>NUCLEOTIDE SEQUENCE [LARGE SCALE GENOMIC DNA]</scope>
    <source>
        <strain evidence="2 3">NCCPB 2253</strain>
    </source>
</reference>
<feature type="transmembrane region" description="Helical" evidence="1">
    <location>
        <begin position="278"/>
        <end position="303"/>
    </location>
</feature>
<feature type="transmembrane region" description="Helical" evidence="1">
    <location>
        <begin position="240"/>
        <end position="258"/>
    </location>
</feature>
<protein>
    <submittedName>
        <fullName evidence="2">Uncharacterized protein</fullName>
    </submittedName>
</protein>
<name>A0AAD1EMA3_9MICO</name>
<evidence type="ECO:0000313" key="3">
    <source>
        <dbReference type="Proteomes" id="UP000283946"/>
    </source>
</evidence>
<accession>A0AAD1EMA3</accession>
<keyword evidence="1" id="KW-0472">Membrane</keyword>
<evidence type="ECO:0000256" key="1">
    <source>
        <dbReference type="SAM" id="Phobius"/>
    </source>
</evidence>
<keyword evidence="1" id="KW-1133">Transmembrane helix</keyword>
<dbReference type="Proteomes" id="UP000283946">
    <property type="component" value="Chromosome"/>
</dbReference>
<dbReference type="AlphaFoldDB" id="A0AAD1EMA3"/>
<organism evidence="2 3">
    <name type="scientific">Rathayibacter iranicus</name>
    <dbReference type="NCBI Taxonomy" id="59737"/>
    <lineage>
        <taxon>Bacteria</taxon>
        <taxon>Bacillati</taxon>
        <taxon>Actinomycetota</taxon>
        <taxon>Actinomycetes</taxon>
        <taxon>Micrococcales</taxon>
        <taxon>Microbacteriaceae</taxon>
        <taxon>Rathayibacter</taxon>
    </lineage>
</organism>
<gene>
    <name evidence="2" type="ORF">C7V51_08400</name>
</gene>